<feature type="compositionally biased region" description="Polar residues" evidence="4">
    <location>
        <begin position="4879"/>
        <end position="4888"/>
    </location>
</feature>
<dbReference type="SUPFAM" id="SSF49299">
    <property type="entry name" value="PKD domain"/>
    <property type="match status" value="2"/>
</dbReference>
<feature type="domain" description="PKD/Chitinase" evidence="6">
    <location>
        <begin position="3044"/>
        <end position="3116"/>
    </location>
</feature>
<keyword evidence="2" id="KW-0677">Repeat</keyword>
<dbReference type="InterPro" id="IPR013320">
    <property type="entry name" value="ConA-like_dom_sf"/>
</dbReference>
<reference evidence="8 9" key="1">
    <citation type="submission" date="2024-02" db="EMBL/GenBank/DDBJ databases">
        <title>Rubritalea halochordaticola NBRC 107102.</title>
        <authorList>
            <person name="Ichikawa N."/>
            <person name="Katano-Makiyama Y."/>
            <person name="Hidaka K."/>
        </authorList>
    </citation>
    <scope>NUCLEOTIDE SEQUENCE [LARGE SCALE GENOMIC DNA]</scope>
    <source>
        <strain evidence="8 9">NBRC 107102</strain>
    </source>
</reference>
<dbReference type="Gene3D" id="2.60.40.3440">
    <property type="match status" value="7"/>
</dbReference>
<name>A0ABP9V3C8_9BACT</name>
<evidence type="ECO:0000259" key="6">
    <source>
        <dbReference type="SMART" id="SM00089"/>
    </source>
</evidence>
<feature type="domain" description="PKD/Chitinase" evidence="6">
    <location>
        <begin position="2725"/>
        <end position="2812"/>
    </location>
</feature>
<evidence type="ECO:0000256" key="5">
    <source>
        <dbReference type="SAM" id="SignalP"/>
    </source>
</evidence>
<dbReference type="InterPro" id="IPR045351">
    <property type="entry name" value="DUF6531"/>
</dbReference>
<feature type="domain" description="PKD/Chitinase" evidence="6">
    <location>
        <begin position="1475"/>
        <end position="1565"/>
    </location>
</feature>
<dbReference type="InterPro" id="IPR031325">
    <property type="entry name" value="RHS_repeat"/>
</dbReference>
<dbReference type="CDD" id="cd11304">
    <property type="entry name" value="Cadherin_repeat"/>
    <property type="match status" value="1"/>
</dbReference>
<dbReference type="EMBL" id="BAABRL010000007">
    <property type="protein sequence ID" value="GAA5496114.1"/>
    <property type="molecule type" value="Genomic_DNA"/>
</dbReference>
<dbReference type="PANTHER" id="PTHR32305:SF15">
    <property type="entry name" value="PROTEIN RHSA-RELATED"/>
    <property type="match status" value="1"/>
</dbReference>
<feature type="region of interest" description="Disordered" evidence="4">
    <location>
        <begin position="4877"/>
        <end position="4902"/>
    </location>
</feature>
<dbReference type="Gene3D" id="3.40.50.410">
    <property type="entry name" value="von Willebrand factor, type A domain"/>
    <property type="match status" value="1"/>
</dbReference>
<evidence type="ECO:0008006" key="10">
    <source>
        <dbReference type="Google" id="ProtNLM"/>
    </source>
</evidence>
<evidence type="ECO:0000256" key="4">
    <source>
        <dbReference type="SAM" id="MobiDB-lite"/>
    </source>
</evidence>
<keyword evidence="1 5" id="KW-0732">Signal</keyword>
<proteinExistence type="predicted"/>
<protein>
    <recommendedName>
        <fullName evidence="10">Tandem-95 repeat protein</fullName>
    </recommendedName>
</protein>
<keyword evidence="9" id="KW-1185">Reference proteome</keyword>
<organism evidence="8 9">
    <name type="scientific">Rubritalea halochordaticola</name>
    <dbReference type="NCBI Taxonomy" id="714537"/>
    <lineage>
        <taxon>Bacteria</taxon>
        <taxon>Pseudomonadati</taxon>
        <taxon>Verrucomicrobiota</taxon>
        <taxon>Verrucomicrobiia</taxon>
        <taxon>Verrucomicrobiales</taxon>
        <taxon>Rubritaleaceae</taxon>
        <taxon>Rubritalea</taxon>
    </lineage>
</organism>
<feature type="signal peptide" evidence="5">
    <location>
        <begin position="1"/>
        <end position="17"/>
    </location>
</feature>
<dbReference type="Pfam" id="PF17963">
    <property type="entry name" value="Big_9"/>
    <property type="match status" value="9"/>
</dbReference>
<feature type="domain" description="PKD/Chitinase" evidence="6">
    <location>
        <begin position="1743"/>
        <end position="1834"/>
    </location>
</feature>
<evidence type="ECO:0000313" key="9">
    <source>
        <dbReference type="Proteomes" id="UP001424741"/>
    </source>
</evidence>
<evidence type="ECO:0000259" key="7">
    <source>
        <dbReference type="SMART" id="SM00560"/>
    </source>
</evidence>
<evidence type="ECO:0000313" key="8">
    <source>
        <dbReference type="EMBL" id="GAA5496114.1"/>
    </source>
</evidence>
<dbReference type="Pfam" id="PF25023">
    <property type="entry name" value="TEN_YD-shell"/>
    <property type="match status" value="1"/>
</dbReference>
<feature type="domain" description="PKD/Chitinase" evidence="6">
    <location>
        <begin position="3416"/>
        <end position="3502"/>
    </location>
</feature>
<feature type="domain" description="PKD/Chitinase" evidence="6">
    <location>
        <begin position="3125"/>
        <end position="3213"/>
    </location>
</feature>
<dbReference type="InterPro" id="IPR006530">
    <property type="entry name" value="YD"/>
</dbReference>
<dbReference type="InterPro" id="IPR022409">
    <property type="entry name" value="PKD/Chitinase_dom"/>
</dbReference>
<dbReference type="Pfam" id="PF05593">
    <property type="entry name" value="RHS_repeat"/>
    <property type="match status" value="4"/>
</dbReference>
<comment type="caution">
    <text evidence="8">The sequence shown here is derived from an EMBL/GenBank/DDBJ whole genome shotgun (WGS) entry which is preliminary data.</text>
</comment>
<feature type="domain" description="LamG-like jellyroll fold" evidence="7">
    <location>
        <begin position="2555"/>
        <end position="2702"/>
    </location>
</feature>
<dbReference type="InterPro" id="IPR056823">
    <property type="entry name" value="TEN-like_YD-shell"/>
</dbReference>
<dbReference type="Pfam" id="PF22352">
    <property type="entry name" value="K319L-like_PKD"/>
    <property type="match status" value="5"/>
</dbReference>
<dbReference type="InterPro" id="IPR035986">
    <property type="entry name" value="PKD_dom_sf"/>
</dbReference>
<feature type="domain" description="PKD/Chitinase" evidence="6">
    <location>
        <begin position="3223"/>
        <end position="3309"/>
    </location>
</feature>
<accession>A0ABP9V3C8</accession>
<dbReference type="SMART" id="SM00089">
    <property type="entry name" value="PKD"/>
    <property type="match status" value="11"/>
</dbReference>
<dbReference type="Pfam" id="PF13385">
    <property type="entry name" value="Laminin_G_3"/>
    <property type="match status" value="4"/>
</dbReference>
<sequence>MKTTPSNSLFKCFRVFATILTAAIGSLCAEDIAVLSKNSPNLNSGRIEGDVAVIDPENVNVNAGHTIQGTLHVPGNPTINGSTQIIQGSGSTEPSSHTIGIHNKSTVDTVEVKTEVRVLPVVTQPADSSGTVDAVLSAGDSLGDPAQLRDLVLQSGYGSLSLPAGNYGDITIKKDSTLVLGVAGQVSEYVFTSLTLQKGACLEVLGTVQITLRKDLHLNGAVAGDESHPEWLTLSLVGGNAHLNAKSTFYGHIDAAHGNVHLNASSQLIGSVRTEMFSINGRSLLRYAPREIVVVNQAPSANSASYEVVEDASIQLELTGVDPEGQPLTYTITAQPQHGTLSGTAPLLTYTPAAGYAGSDQISFVVSDGVNTSATAVIDLNVLPVNDAPTAESKVYSLDEDTSVNVLLAGSDQEGEALSYTVLSQPLHGQVTGTAPNLVYTPDADFFGQDSFTYKVNDGELDSEIATIDLTVDAVNDQPVANAQSLPTAEDQNLTIQLTGSDVEGDALSYTIKTQPLSGFLSGVGADWVYTPNPDYHGDDSFTFVVNDGSLESEEVQVSITVTPVNDAPVATNASLQLAEDGSVVVTFTGSDVDGDSLSYVPSQPLNGALVDDNGSWVYTPNANFHGEDSISFQVTDPSGENASGVISLTVIPVNDDPVASSETFSLNEDTSLQLVFQATDVDGDSLTYTPAQPQHGTLVNNAGNWVYTPQANYHGTDSISFTVADGSGGTDTGTLTLTVLPVNDAPVAVAQSVQVNEDESLLIDQLGTDLDGDALTFTASSPAHGTLTVQAGQWLYVPAADYHGADSFSFTVNDGNGGQSSAQVTITVVPVNDDPVAQAQSVETAEDNAVLITLNATDVDGDALSYQVNQPANGTLTQQGENWLYTPNENFYGEDVFTFTVTDSNGGSSAAQVNLTVQAVNDAPVATNLELELNEDNTLLVQVAGTDPDGDTLTYAVSNPTNGTLVEQNGQWLYTPATDFHGQDSFTFTVTDPAGEMSTGTVSITVLSVNDAPLVSDLALVVAEGGIASIPLQGSDVDGDALSFELVDTPSKGVVSANEDGTFSYAPNHGEGGQDTFTYRAYDGSAYSAPAVVTVSIDAAMTVAITSPVSGVSASPEQLLQVQLLARDPDSKVLLVELLVNGEKYAQIKSAEGFVTWQPLESGEYTLTARALNDRGESVLSEAVQVTVAGDNRAPVVSAGSDQNIQASLATTSNLIVNGSGEAEPVDGFLPGWTVVDGEWIRGDAGTDASLPAAKDGAYFLTSPTPTRCEIYQDIPVGQWRDAIDAQEQVFLFQGYARVKAELDRLDLPRLVFEFKDDQGVVLGQEEIASEPASGYWKLLLQDLKPPVGTDSIRVRVIADYNAINANDIYNDEDLTNDVYFDSLQLKAAEPVRRQLNGSFKDDGQPQPERAVVQWVQLTGSPAKIVTPDQLTSELILPGVGAYTFRLTVSDGELTGADEVTVAVTGVGGNMPPLVDAGDALSGDLEQQPVQLNGSVQDDGLPTTSSLDTRWVKVSGPGAVLFDDETSPTSGVSFQIPGTYRLRLQASDGEYTASDDLEVHVTCVGERQPLDVLVSVDWTRSMGAIEDVTSTRVKALEAAQLFTQALDPAKDNFEIIDMNATTYFGGYASSVQRGLADAWDRLNEKLPVRPEAKRAIVIICDGYFIDEGAINTNKIAQAKADGVEIYILAIDNNGYHPIYVERMKELASSPLHYYELKTSDEVLLAMKNLLNGQCGSINRAPEVYAGEARYIPELGESITLNASYLDDGQPLHGQPSFEWSVVSGDPQGLQISDPTSLSPVVTALQNGKYVLKLNVSDGALAGQDSLHIRVDTPCEGSAPHGLTAWWPFEYSTRDEIHGYKFYGPAVYADSSTYVEGATGFAREFNGDEFGTLYASNEQIPEFHSEEGFTIELRAKLKDNTDLSHAGTVFMFGKFEDQTVIGGNKDFLISYLQFILGTNGKASLHYRTVSYSSSLSISSNNSADEGYIDFVVVYDKGGSKLSVYANGKLANSVNGVELPDIDEVTDRLYLGGKAIMGNNFTGYVDDFALYNRPLSDVEVSKLFTQPLSKRCLPNTNLAPVVDAGPDRMVSATNLSVAMQGYVTDDSDSVNISWRTVTGPAEAVFADAGKLDSLVSFPEPGLYTLELSARDAFTESRDVLEVRVATQCKAALPADATLWVTGNGSLRDKVTGKFGSWASESLYPEGKVSLSLGFAGENNYAYFEDVVGGGSAFTMEGWFYIDPNASLSTRNHVFTLFDRANGEFVATLKTSSDKRYWYFSFDDPDSTSSSDVFNLPITPGNNLYITGWNHVSLSIDAQSQQAKCFFNGVQGNVSGDTTQLSKFALPSNYDVYVGGEVISSYPSFLGQIDELTLYNRALDNAEVSSIYAAGDYGKCAPSVNLAPVVNAGKDFVLSTLSGSVQPTASATDDVAVTYSQWTQITGPGTASFSDANEVNPTISFSAEGTYILQLEVSDGEYLVSDTMRVDVGHLCEYVLPSGAALWLRGDSNTNDLIGGAPTQWLAPESYTSGLVGNAFHFDSTRGGVQVSGLSDVANEDQFSLEMWYRVDEDPGTKDRHLVSWYDPTSRQLELGVLLRGSRYIYLDYKDAAGNRGWIGFADASSLLVQGGWNHLALNIDEVGNTASIYINGQLLSSSTFNMDSVVSSSSVLQLGGSSALRNYYVSLSPFVGAIDEFTMYRRNLSAQEIADIYAAGGHGKCFDQGNLPPVVSVQDVLTLAAPDVQGSLAAQADDEDLGSLTVVWSQKFGTGNLIFDNPTSLTTNVSADHSGLYTAQVKVSDGVYCAVAEVSITIGNPACTVPGPYAWWTGESLVDETRKFTLLDSSNSYSIVPAVNGNGIQMPSTRISVDSNVDFNPVGANGFAFEFWMTEAIYGSSNADYVRIGNNRIYPWYSSLRGTLGGYNFTDSNFKSGSSRADGYEHVAFSYNSASSVLSIYRNGALTNSFTTTGFDPATFHGAFSLGGLWPAPVLDDLTFYSEPLSAAQVQEIYSMAGQGKCVSEIPMFSENRAPEVNVREVYTMKVGDSPLTLAALATDDGRPFSGSLGYLWTQLEGPSSVVVSDSTLLNPALSFTEAGNYTFQLAVSDGEVTTESDLVRIRVLTQNNNAAPTVDAGEDTLVLIDESLQLQGSANDDGLPTGTLSYQWTQVDGPSTVTIVNTDTLTPTVTPLAGGNYVFQLAVSDGELTSFDRVAIAAQAVVNTPPVVDAGADFSVRLPSGTIVLNGLATDDGLPEGAELTSEWFMSSGPVPPVLNNLGNGAAEVQFSVAGEYHFVFKAYDGLYYVEDTLVVTVLESLELNQAPIVDLGADRVLDTLSTTIQPVLTDDGLPTNSYQYQWRVLSGPGYVDIQSVDETPTRSFLFSAPGEYVIELTADDGEYISRDEVKVTLPDSLFPDPNELPSVALALEYVVVQPETSVTLDTVVNDDDLSQVTYQWVQLSGPAALTISDATVADPTLTMPVAGDYVLQLSVMDGGQTLRFQTTARLLPPGNGPPVVDAGVDQTGNAFDLITLTATSAQEGLSYHWQQVAGPVGVTADIANPNSATTSVQTGVAGNYLFTVTVSDGVYTASDSVLVQILGVPFVEVTAPQSGQEVTDGGLVAYAANAYQDGSSIQSLAFYEGAEWLGNATRISGSITWVLERQALPAGSHTVTAVATLADGSQVSSDAVSYSIVDFDEVQLVLEINDPIDEQVISSQYPVTGTAYSDYLSYWSLDLRKDGETEWKSVYTSSSKVLDGQLALFDPSLLENGIYDLRLSGQTTVGLFATSSPVRVIVEGNLKVGHFALAFEDLSVALPGVPLSVTRTYDSRDHSQGDFGPGWQLGLKGVEVFKTRNLQEGWDMQTVELGGVINPFYTIMDSTNRKRVMVKFPDGRTEVFEASIDAAGVNSYSLFGDLPENGVFLQAVTGGKVIFKPVNGALGKLEVANGGEFYCFGNEGPKDINIDGGEPTEFRYTEEDGTSYLISTTLGLKELTDRQGNKVTIQEDGIYHSAGENVLFTRDAANGNRITAVTDPAGNQILYGYDEQGRLASVMNRENEVTTMLYEKVAFPNYLTSILDPRGVQAIRTEYDDDGRMIKQVDADGNAIEFEHDLANNREIIRDRLGNVTIHEYDDFGNVIRTTDALGGVTTRAYDAQDNEISVTTPEGVTTSRTFDSKRNVTSETDGLGNVTSYSFNDSSQPTTIVDALGQATTFGYNAATGNLTALTDAVGTTTSFGYSGSNLASLTDANGVVTSFTHDSLGREQGMTVKDAAGNVLRSESYTYDDNGNRLTTTTSRTKQDGTVETLVTSFTYDAENRVRVTTLPDGSTTEVIYNSFGKQQKTIDQLQRETLYEYDDRGNLVKTTYHDNTFSTTTYDLENRSVASTNRMGVTTYFVYDALGRMTATILPDDSMPASVLDSVADILASSALADNPRTVTEYDADGRVVASIDALGNRTEFEYDAAGRRTLVRDALGKETLTTYNAVGSQVSVTDALNRTTSFVYDDANRLVQTVFPDASTTSVSYDSLGRRQSVTDQEGNVTSFEYDDLGRMVAVVDAEGFRTEYDYNERGDLLVQRDALGRETKYNYDSLGRRIGRTLPEGQSESVAYNVLGNMTSRTDFNGHTTTYTYNSRDLLEAVTADTSHPSLVLAHAPAKFEYGYDSVGRRISATVKGSSNNVLYQDGWSYDLRGRLSQHSSSNGTLDYSYDVNSNLLSAHSNRAGGYDQSYSYDVLNRLEKLYQGRDAGRTEIAGYSYNAVGSLANVSYQNGIGHEYFYNSLNRLTGLDVAKNGVAAVQQGYAYTLNKAGHRTKIEEASGRVIDHVFDKLYRLKQESIAGSLDGRNGSIDYVLDAVGNRTSRTASTASLLELLPDQSFSYTNNDLLSHHSYDANGSTTSSPQADYPLAKDEDGATRAGTNGDIYDFRGKLLRRNRGDGSYVDCHYNADGDRIRKEITDDLGIKVKDDIYLIDRNTHTGYAQVVEEVDVNGLLTARYHYGHDLVAVDRKASAGASATRDFYSYDGHGSVRAITDEYGDLLEEYDYDAFGIMLAFRQWDAGTGMMEDRNVADYAYLSKNRYLYTGEQYDADLGMYYLRARYTNTQTGRFHSMDSYEGRRGEPMTLHKYLYTHANPVSGVDPSGNVTLRQVGAGISALLTLHSVYTAAVNPTWINIGFAAFDVATLGAGKYLSGLGKALFGLRVGSKASKYEKAIRGGKKAIEVYRFKLRGTVLGLYPEITAVIKKAAQGVFQANHINQVAAFTAIPKHLGLAIPLAGSAKKVGTEHWRFHKYMDDFWDGYRRTTKQPTEFEYHIALYNALVYAGQYHNDAKVLAHAAIDQAKHFGYFIGKVRIKIPNRTTAATR</sequence>
<dbReference type="Pfam" id="PF17957">
    <property type="entry name" value="Big_7"/>
    <property type="match status" value="1"/>
</dbReference>
<feature type="domain" description="PKD/Chitinase" evidence="6">
    <location>
        <begin position="1110"/>
        <end position="1190"/>
    </location>
</feature>
<dbReference type="Pfam" id="PF20148">
    <property type="entry name" value="DUF6531"/>
    <property type="match status" value="1"/>
</dbReference>
<dbReference type="NCBIfam" id="TIGR03696">
    <property type="entry name" value="Rhs_assc_core"/>
    <property type="match status" value="1"/>
</dbReference>
<dbReference type="Gene3D" id="2.60.120.200">
    <property type="match status" value="4"/>
</dbReference>
<feature type="chain" id="PRO_5046145845" description="Tandem-95 repeat protein" evidence="5">
    <location>
        <begin position="18"/>
        <end position="5348"/>
    </location>
</feature>
<keyword evidence="3" id="KW-1015">Disulfide bond</keyword>
<dbReference type="InterPro" id="IPR050708">
    <property type="entry name" value="T6SS_VgrG/RHS"/>
</dbReference>
<dbReference type="InterPro" id="IPR013783">
    <property type="entry name" value="Ig-like_fold"/>
</dbReference>
<dbReference type="PANTHER" id="PTHR32305">
    <property type="match status" value="1"/>
</dbReference>
<dbReference type="Gene3D" id="2.180.10.10">
    <property type="entry name" value="RHS repeat-associated core"/>
    <property type="match status" value="4"/>
</dbReference>
<dbReference type="SMART" id="SM00560">
    <property type="entry name" value="LamGL"/>
    <property type="match status" value="1"/>
</dbReference>
<dbReference type="Gene3D" id="2.60.40.2810">
    <property type="match status" value="2"/>
</dbReference>
<dbReference type="InterPro" id="IPR006558">
    <property type="entry name" value="LamG-like"/>
</dbReference>
<dbReference type="SUPFAM" id="SSF53300">
    <property type="entry name" value="vWA-like"/>
    <property type="match status" value="1"/>
</dbReference>
<dbReference type="NCBIfam" id="TIGR01643">
    <property type="entry name" value="YD_repeat_2x"/>
    <property type="match status" value="8"/>
</dbReference>
<dbReference type="Gene3D" id="2.60.40.10">
    <property type="entry name" value="Immunoglobulins"/>
    <property type="match status" value="14"/>
</dbReference>
<dbReference type="Proteomes" id="UP001424741">
    <property type="component" value="Unassembled WGS sequence"/>
</dbReference>
<evidence type="ECO:0000256" key="2">
    <source>
        <dbReference type="ARBA" id="ARBA00022737"/>
    </source>
</evidence>
<feature type="domain" description="PKD/Chitinase" evidence="6">
    <location>
        <begin position="2075"/>
        <end position="2166"/>
    </location>
</feature>
<evidence type="ECO:0000256" key="1">
    <source>
        <dbReference type="ARBA" id="ARBA00022729"/>
    </source>
</evidence>
<dbReference type="SUPFAM" id="SSF49899">
    <property type="entry name" value="Concanavalin A-like lectins/glucanases"/>
    <property type="match status" value="4"/>
</dbReference>
<dbReference type="InterPro" id="IPR036465">
    <property type="entry name" value="vWFA_dom_sf"/>
</dbReference>
<evidence type="ECO:0000256" key="3">
    <source>
        <dbReference type="ARBA" id="ARBA00023157"/>
    </source>
</evidence>
<feature type="domain" description="PKD/Chitinase" evidence="6">
    <location>
        <begin position="298"/>
        <end position="385"/>
    </location>
</feature>
<feature type="domain" description="PKD/Chitinase" evidence="6">
    <location>
        <begin position="2407"/>
        <end position="2489"/>
    </location>
</feature>
<dbReference type="NCBIfam" id="NF012211">
    <property type="entry name" value="tand_rpt_95"/>
    <property type="match status" value="9"/>
</dbReference>
<gene>
    <name evidence="8" type="ORF">Rhal01_02295</name>
</gene>
<dbReference type="InterPro" id="IPR022385">
    <property type="entry name" value="Rhs_assc_core"/>
</dbReference>